<dbReference type="OrthoDB" id="6612291at2759"/>
<dbReference type="GO" id="GO:0005351">
    <property type="term" value="F:carbohydrate:proton symporter activity"/>
    <property type="evidence" value="ECO:0007669"/>
    <property type="project" value="TreeGrafter"/>
</dbReference>
<dbReference type="Gene3D" id="1.20.1250.20">
    <property type="entry name" value="MFS general substrate transporter like domains"/>
    <property type="match status" value="1"/>
</dbReference>
<evidence type="ECO:0000256" key="8">
    <source>
        <dbReference type="SAM" id="Phobius"/>
    </source>
</evidence>
<evidence type="ECO:0000256" key="6">
    <source>
        <dbReference type="ARBA" id="ARBA00023136"/>
    </source>
</evidence>
<keyword evidence="5 8" id="KW-1133">Transmembrane helix</keyword>
<protein>
    <recommendedName>
        <fullName evidence="9">Major facilitator superfamily (MFS) profile domain-containing protein</fullName>
    </recommendedName>
</protein>
<keyword evidence="3 7" id="KW-0813">Transport</keyword>
<evidence type="ECO:0000313" key="10">
    <source>
        <dbReference type="EMBL" id="KAJ5100417.1"/>
    </source>
</evidence>
<feature type="transmembrane region" description="Helical" evidence="8">
    <location>
        <begin position="406"/>
        <end position="425"/>
    </location>
</feature>
<organism evidence="10 11">
    <name type="scientific">Penicillium angulare</name>
    <dbReference type="NCBI Taxonomy" id="116970"/>
    <lineage>
        <taxon>Eukaryota</taxon>
        <taxon>Fungi</taxon>
        <taxon>Dikarya</taxon>
        <taxon>Ascomycota</taxon>
        <taxon>Pezizomycotina</taxon>
        <taxon>Eurotiomycetes</taxon>
        <taxon>Eurotiomycetidae</taxon>
        <taxon>Eurotiales</taxon>
        <taxon>Aspergillaceae</taxon>
        <taxon>Penicillium</taxon>
    </lineage>
</organism>
<dbReference type="AlphaFoldDB" id="A0A9W9FI52"/>
<evidence type="ECO:0000256" key="2">
    <source>
        <dbReference type="ARBA" id="ARBA00010992"/>
    </source>
</evidence>
<feature type="transmembrane region" description="Helical" evidence="8">
    <location>
        <begin position="275"/>
        <end position="296"/>
    </location>
</feature>
<evidence type="ECO:0000256" key="4">
    <source>
        <dbReference type="ARBA" id="ARBA00022692"/>
    </source>
</evidence>
<sequence length="480" mass="51876">MMLGFNFFTTARWKDGTPFLLFCALLFAWGGVLFGIDTGSFGSIQALAPWLKVFGTRSVDGDYALSTSRQAVMNGIELTAHEWVQFSVGRIIAYLAVGLVENAVPSYSAEIAPSSLRGAFSGSLMCIVTLGNIWGAGMGRAMASYTNNAGWLIPVGVQLIPAAILLIGLPFTVESPRWLLEQGKNELALRNLNRLRPSGQVEDRSTEAELDVMSCTRGSDFAGADGSWLEIFRGNYRRRVIIASLLFWFQQTTGGQFVVSYAPTFFRDMGLGNRSFTYSLLTQVAGFVGALISCLVTDRVGRRPLLISGMFLATFFNFLIAGLGSKADISTAETNMVIASLILLSASIKYSASTLAYLIAAEIGGTRMRKKTIAVATAVDVIAAIVITISIPYLLGTPGANLKAGVGWVLGGNSGLALLFAIFFVPELKGRSLDEVDELFEANLWAWQFKDYRTSTSLGQTASHSVKTVETKVIEDKTDI</sequence>
<feature type="transmembrane region" description="Helical" evidence="8">
    <location>
        <begin position="305"/>
        <end position="324"/>
    </location>
</feature>
<dbReference type="GO" id="GO:0016020">
    <property type="term" value="C:membrane"/>
    <property type="evidence" value="ECO:0007669"/>
    <property type="project" value="UniProtKB-SubCell"/>
</dbReference>
<dbReference type="InterPro" id="IPR003663">
    <property type="entry name" value="Sugar/inositol_transpt"/>
</dbReference>
<gene>
    <name evidence="10" type="ORF">N7456_006469</name>
</gene>
<accession>A0A9W9FI52</accession>
<dbReference type="PROSITE" id="PS50850">
    <property type="entry name" value="MFS"/>
    <property type="match status" value="1"/>
</dbReference>
<reference evidence="10" key="1">
    <citation type="submission" date="2022-11" db="EMBL/GenBank/DDBJ databases">
        <authorList>
            <person name="Petersen C."/>
        </authorList>
    </citation>
    <scope>NUCLEOTIDE SEQUENCE</scope>
    <source>
        <strain evidence="10">IBT 30069</strain>
    </source>
</reference>
<dbReference type="SUPFAM" id="SSF103473">
    <property type="entry name" value="MFS general substrate transporter"/>
    <property type="match status" value="1"/>
</dbReference>
<feature type="transmembrane region" description="Helical" evidence="8">
    <location>
        <begin position="372"/>
        <end position="394"/>
    </location>
</feature>
<dbReference type="InterPro" id="IPR036259">
    <property type="entry name" value="MFS_trans_sf"/>
</dbReference>
<proteinExistence type="inferred from homology"/>
<evidence type="ECO:0000256" key="7">
    <source>
        <dbReference type="RuleBase" id="RU003346"/>
    </source>
</evidence>
<dbReference type="InterPro" id="IPR005828">
    <property type="entry name" value="MFS_sugar_transport-like"/>
</dbReference>
<evidence type="ECO:0000313" key="11">
    <source>
        <dbReference type="Proteomes" id="UP001149165"/>
    </source>
</evidence>
<dbReference type="EMBL" id="JAPQKH010000004">
    <property type="protein sequence ID" value="KAJ5100417.1"/>
    <property type="molecule type" value="Genomic_DNA"/>
</dbReference>
<evidence type="ECO:0000256" key="5">
    <source>
        <dbReference type="ARBA" id="ARBA00022989"/>
    </source>
</evidence>
<comment type="caution">
    <text evidence="10">The sequence shown here is derived from an EMBL/GenBank/DDBJ whole genome shotgun (WGS) entry which is preliminary data.</text>
</comment>
<dbReference type="InterPro" id="IPR050360">
    <property type="entry name" value="MFS_Sugar_Transporters"/>
</dbReference>
<dbReference type="PANTHER" id="PTHR48022:SF2">
    <property type="entry name" value="PLASTIDIC GLUCOSE TRANSPORTER 4"/>
    <property type="match status" value="1"/>
</dbReference>
<feature type="transmembrane region" description="Helical" evidence="8">
    <location>
        <begin position="149"/>
        <end position="169"/>
    </location>
</feature>
<dbReference type="Pfam" id="PF00083">
    <property type="entry name" value="Sugar_tr"/>
    <property type="match status" value="1"/>
</dbReference>
<comment type="similarity">
    <text evidence="2 7">Belongs to the major facilitator superfamily. Sugar transporter (TC 2.A.1.1) family.</text>
</comment>
<dbReference type="InterPro" id="IPR020846">
    <property type="entry name" value="MFS_dom"/>
</dbReference>
<dbReference type="Proteomes" id="UP001149165">
    <property type="component" value="Unassembled WGS sequence"/>
</dbReference>
<feature type="transmembrane region" description="Helical" evidence="8">
    <location>
        <begin position="336"/>
        <end position="360"/>
    </location>
</feature>
<keyword evidence="11" id="KW-1185">Reference proteome</keyword>
<evidence type="ECO:0000259" key="9">
    <source>
        <dbReference type="PROSITE" id="PS50850"/>
    </source>
</evidence>
<dbReference type="NCBIfam" id="TIGR00879">
    <property type="entry name" value="SP"/>
    <property type="match status" value="1"/>
</dbReference>
<keyword evidence="6 8" id="KW-0472">Membrane</keyword>
<name>A0A9W9FI52_9EURO</name>
<feature type="domain" description="Major facilitator superfamily (MFS) profile" evidence="9">
    <location>
        <begin position="1"/>
        <end position="429"/>
    </location>
</feature>
<reference evidence="10" key="2">
    <citation type="journal article" date="2023" name="IMA Fungus">
        <title>Comparative genomic study of the Penicillium genus elucidates a diverse pangenome and 15 lateral gene transfer events.</title>
        <authorList>
            <person name="Petersen C."/>
            <person name="Sorensen T."/>
            <person name="Nielsen M.R."/>
            <person name="Sondergaard T.E."/>
            <person name="Sorensen J.L."/>
            <person name="Fitzpatrick D.A."/>
            <person name="Frisvad J.C."/>
            <person name="Nielsen K.L."/>
        </authorList>
    </citation>
    <scope>NUCLEOTIDE SEQUENCE</scope>
    <source>
        <strain evidence="10">IBT 30069</strain>
    </source>
</reference>
<feature type="transmembrane region" description="Helical" evidence="8">
    <location>
        <begin position="116"/>
        <end position="137"/>
    </location>
</feature>
<keyword evidence="4 8" id="KW-0812">Transmembrane</keyword>
<evidence type="ECO:0000256" key="1">
    <source>
        <dbReference type="ARBA" id="ARBA00004141"/>
    </source>
</evidence>
<comment type="subcellular location">
    <subcellularLocation>
        <location evidence="1">Membrane</location>
        <topology evidence="1">Multi-pass membrane protein</topology>
    </subcellularLocation>
</comment>
<evidence type="ECO:0000256" key="3">
    <source>
        <dbReference type="ARBA" id="ARBA00022448"/>
    </source>
</evidence>
<dbReference type="PANTHER" id="PTHR48022">
    <property type="entry name" value="PLASTIDIC GLUCOSE TRANSPORTER 4"/>
    <property type="match status" value="1"/>
</dbReference>